<keyword evidence="5 6" id="KW-0129">CBS domain</keyword>
<reference evidence="11" key="1">
    <citation type="submission" date="2023-02" db="EMBL/GenBank/DDBJ databases">
        <title>Georgenia sp.10Sc9-8, isolated from a soil sample collected from the Taklamakan desert.</title>
        <authorList>
            <person name="Liu S."/>
        </authorList>
    </citation>
    <scope>NUCLEOTIDE SEQUENCE</scope>
    <source>
        <strain evidence="11">10Sc9-8</strain>
    </source>
</reference>
<dbReference type="PROSITE" id="PS51846">
    <property type="entry name" value="CNNM"/>
    <property type="match status" value="1"/>
</dbReference>
<evidence type="ECO:0000313" key="12">
    <source>
        <dbReference type="Proteomes" id="UP001165561"/>
    </source>
</evidence>
<dbReference type="EMBL" id="JARACI010001099">
    <property type="protein sequence ID" value="MDD9207403.1"/>
    <property type="molecule type" value="Genomic_DNA"/>
</dbReference>
<name>A0ABT5U0F0_9MICO</name>
<evidence type="ECO:0000259" key="9">
    <source>
        <dbReference type="PROSITE" id="PS51371"/>
    </source>
</evidence>
<dbReference type="InterPro" id="IPR002550">
    <property type="entry name" value="CNNM"/>
</dbReference>
<feature type="domain" description="CBS" evidence="9">
    <location>
        <begin position="204"/>
        <end position="264"/>
    </location>
</feature>
<evidence type="ECO:0000259" key="10">
    <source>
        <dbReference type="PROSITE" id="PS51846"/>
    </source>
</evidence>
<evidence type="ECO:0000256" key="6">
    <source>
        <dbReference type="PROSITE-ProRule" id="PRU00703"/>
    </source>
</evidence>
<dbReference type="SMART" id="SM00116">
    <property type="entry name" value="CBS"/>
    <property type="match status" value="1"/>
</dbReference>
<feature type="domain" description="CNNM transmembrane" evidence="10">
    <location>
        <begin position="3"/>
        <end position="185"/>
    </location>
</feature>
<dbReference type="Gene3D" id="3.10.580.10">
    <property type="entry name" value="CBS-domain"/>
    <property type="match status" value="1"/>
</dbReference>
<comment type="similarity">
    <text evidence="2">Belongs to the UPF0053 family.</text>
</comment>
<feature type="transmembrane region" description="Helical" evidence="8">
    <location>
        <begin position="59"/>
        <end position="84"/>
    </location>
</feature>
<evidence type="ECO:0000256" key="8">
    <source>
        <dbReference type="SAM" id="Phobius"/>
    </source>
</evidence>
<dbReference type="Pfam" id="PF01595">
    <property type="entry name" value="CNNM"/>
    <property type="match status" value="1"/>
</dbReference>
<keyword evidence="4" id="KW-0677">Repeat</keyword>
<keyword evidence="7 8" id="KW-0812">Transmembrane</keyword>
<evidence type="ECO:0000313" key="11">
    <source>
        <dbReference type="EMBL" id="MDD9207403.1"/>
    </source>
</evidence>
<dbReference type="PANTHER" id="PTHR22777">
    <property type="entry name" value="HEMOLYSIN-RELATED"/>
    <property type="match status" value="1"/>
</dbReference>
<accession>A0ABT5U0F0</accession>
<evidence type="ECO:0000256" key="1">
    <source>
        <dbReference type="ARBA" id="ARBA00004651"/>
    </source>
</evidence>
<keyword evidence="7 8" id="KW-1133">Transmembrane helix</keyword>
<dbReference type="Gene3D" id="3.90.1280.20">
    <property type="match status" value="1"/>
</dbReference>
<evidence type="ECO:0000256" key="5">
    <source>
        <dbReference type="ARBA" id="ARBA00023122"/>
    </source>
</evidence>
<dbReference type="PROSITE" id="PS51371">
    <property type="entry name" value="CBS"/>
    <property type="match status" value="1"/>
</dbReference>
<dbReference type="InterPro" id="IPR000644">
    <property type="entry name" value="CBS_dom"/>
</dbReference>
<feature type="transmembrane region" description="Helical" evidence="8">
    <location>
        <begin position="90"/>
        <end position="112"/>
    </location>
</feature>
<evidence type="ECO:0000256" key="4">
    <source>
        <dbReference type="ARBA" id="ARBA00022737"/>
    </source>
</evidence>
<sequence length="269" mass="29100">MIDPVPEWWLAALAVLGIALGAVLTAGETALDRITRSAVAEMEGPRADRVRRLADRRAVALPVTSFVRVLAEMTAAVCLTLVVADLIDEWWLVLLVAVGATAALVALVIGASPRTVGRRHPARVLSALTPVMLPLAVIAGPVVRVAGRLGPGARRTEAEAREEAAEDLRDMVDRVSNSEELEDDEREMLQSVFELGRTLTREVMVPRTDMVTLDATAPLHKAITLFVRSGFSRVPVVGESTDDLRGVLYLKDALRRAHRRPDAEDAVVA</sequence>
<feature type="transmembrane region" description="Helical" evidence="8">
    <location>
        <begin position="6"/>
        <end position="27"/>
    </location>
</feature>
<dbReference type="Pfam" id="PF00571">
    <property type="entry name" value="CBS"/>
    <property type="match status" value="1"/>
</dbReference>
<evidence type="ECO:0000256" key="2">
    <source>
        <dbReference type="ARBA" id="ARBA00006337"/>
    </source>
</evidence>
<gene>
    <name evidence="11" type="ORF">PU560_13140</name>
</gene>
<dbReference type="InterPro" id="IPR046342">
    <property type="entry name" value="CBS_dom_sf"/>
</dbReference>
<keyword evidence="7 8" id="KW-0472">Membrane</keyword>
<dbReference type="SUPFAM" id="SSF54631">
    <property type="entry name" value="CBS-domain pair"/>
    <property type="match status" value="1"/>
</dbReference>
<feature type="non-terminal residue" evidence="11">
    <location>
        <position position="269"/>
    </location>
</feature>
<proteinExistence type="inferred from homology"/>
<protein>
    <submittedName>
        <fullName evidence="11">CNNM domain-containing protein</fullName>
    </submittedName>
</protein>
<evidence type="ECO:0000256" key="3">
    <source>
        <dbReference type="ARBA" id="ARBA00022475"/>
    </source>
</evidence>
<dbReference type="Proteomes" id="UP001165561">
    <property type="component" value="Unassembled WGS sequence"/>
</dbReference>
<feature type="transmembrane region" description="Helical" evidence="8">
    <location>
        <begin position="124"/>
        <end position="143"/>
    </location>
</feature>
<evidence type="ECO:0000256" key="7">
    <source>
        <dbReference type="PROSITE-ProRule" id="PRU01193"/>
    </source>
</evidence>
<organism evidence="11 12">
    <name type="scientific">Georgenia halotolerans</name>
    <dbReference type="NCBI Taxonomy" id="3028317"/>
    <lineage>
        <taxon>Bacteria</taxon>
        <taxon>Bacillati</taxon>
        <taxon>Actinomycetota</taxon>
        <taxon>Actinomycetes</taxon>
        <taxon>Micrococcales</taxon>
        <taxon>Bogoriellaceae</taxon>
        <taxon>Georgenia</taxon>
    </lineage>
</organism>
<comment type="caution">
    <text evidence="11">The sequence shown here is derived from an EMBL/GenBank/DDBJ whole genome shotgun (WGS) entry which is preliminary data.</text>
</comment>
<keyword evidence="12" id="KW-1185">Reference proteome</keyword>
<comment type="subcellular location">
    <subcellularLocation>
        <location evidence="1">Cell membrane</location>
        <topology evidence="1">Multi-pass membrane protein</topology>
    </subcellularLocation>
</comment>
<keyword evidence="3" id="KW-1003">Cell membrane</keyword>
<dbReference type="PANTHER" id="PTHR22777:SF32">
    <property type="entry name" value="UPF0053 INNER MEMBRANE PROTEIN YFJD"/>
    <property type="match status" value="1"/>
</dbReference>